<evidence type="ECO:0000313" key="5">
    <source>
        <dbReference type="Proteomes" id="UP000198900"/>
    </source>
</evidence>
<feature type="domain" description="Acyl-CoA dehydrogenase C-terminal" evidence="3">
    <location>
        <begin position="252"/>
        <end position="384"/>
    </location>
</feature>
<gene>
    <name evidence="4" type="ORF">SAMN04487926_11825</name>
</gene>
<dbReference type="Pfam" id="PF02771">
    <property type="entry name" value="Acyl-CoA_dh_N"/>
    <property type="match status" value="1"/>
</dbReference>
<protein>
    <submittedName>
        <fullName evidence="4">Acyl-CoA dehydrogenase</fullName>
    </submittedName>
</protein>
<evidence type="ECO:0000256" key="1">
    <source>
        <dbReference type="ARBA" id="ARBA00023002"/>
    </source>
</evidence>
<keyword evidence="1" id="KW-0560">Oxidoreductase</keyword>
<dbReference type="SUPFAM" id="SSF56645">
    <property type="entry name" value="Acyl-CoA dehydrogenase NM domain-like"/>
    <property type="match status" value="1"/>
</dbReference>
<dbReference type="PIRSF" id="PIRSF016578">
    <property type="entry name" value="HsaA"/>
    <property type="match status" value="1"/>
</dbReference>
<dbReference type="Proteomes" id="UP000198900">
    <property type="component" value="Unassembled WGS sequence"/>
</dbReference>
<dbReference type="RefSeq" id="WP_208545813.1">
    <property type="nucleotide sequence ID" value="NZ_FNDI01000018.1"/>
</dbReference>
<evidence type="ECO:0000313" key="4">
    <source>
        <dbReference type="EMBL" id="SDI49931.1"/>
    </source>
</evidence>
<organism evidence="4 5">
    <name type="scientific">Paraburkholderia steynii</name>
    <dbReference type="NCBI Taxonomy" id="1245441"/>
    <lineage>
        <taxon>Bacteria</taxon>
        <taxon>Pseudomonadati</taxon>
        <taxon>Pseudomonadota</taxon>
        <taxon>Betaproteobacteria</taxon>
        <taxon>Burkholderiales</taxon>
        <taxon>Burkholderiaceae</taxon>
        <taxon>Paraburkholderia</taxon>
    </lineage>
</organism>
<dbReference type="Gene3D" id="1.20.140.10">
    <property type="entry name" value="Butyryl-CoA Dehydrogenase, subunit A, domain 3"/>
    <property type="match status" value="1"/>
</dbReference>
<dbReference type="GO" id="GO:0003995">
    <property type="term" value="F:acyl-CoA dehydrogenase activity"/>
    <property type="evidence" value="ECO:0007669"/>
    <property type="project" value="TreeGrafter"/>
</dbReference>
<dbReference type="InterPro" id="IPR013786">
    <property type="entry name" value="AcylCoA_DH/ox_N"/>
</dbReference>
<keyword evidence="5" id="KW-1185">Reference proteome</keyword>
<dbReference type="InterPro" id="IPR037069">
    <property type="entry name" value="AcylCoA_DH/ox_N_sf"/>
</dbReference>
<dbReference type="Pfam" id="PF08028">
    <property type="entry name" value="Acyl-CoA_dh_2"/>
    <property type="match status" value="1"/>
</dbReference>
<dbReference type="InterPro" id="IPR036250">
    <property type="entry name" value="AcylCo_DH-like_C"/>
</dbReference>
<dbReference type="PANTHER" id="PTHR43884">
    <property type="entry name" value="ACYL-COA DEHYDROGENASE"/>
    <property type="match status" value="1"/>
</dbReference>
<proteinExistence type="predicted"/>
<reference evidence="4" key="1">
    <citation type="submission" date="2016-10" db="EMBL/GenBank/DDBJ databases">
        <authorList>
            <person name="Varghese N."/>
            <person name="Submissions S."/>
        </authorList>
    </citation>
    <scope>NUCLEOTIDE SEQUENCE [LARGE SCALE GENOMIC DNA]</scope>
    <source>
        <strain evidence="4">YR281</strain>
    </source>
</reference>
<dbReference type="SUPFAM" id="SSF47203">
    <property type="entry name" value="Acyl-CoA dehydrogenase C-terminal domain-like"/>
    <property type="match status" value="1"/>
</dbReference>
<dbReference type="AlphaFoldDB" id="A0A7Z7BAY0"/>
<dbReference type="Gene3D" id="1.10.540.10">
    <property type="entry name" value="Acyl-CoA dehydrogenase/oxidase, N-terminal domain"/>
    <property type="match status" value="1"/>
</dbReference>
<name>A0A7Z7BAY0_9BURK</name>
<dbReference type="InterPro" id="IPR046373">
    <property type="entry name" value="Acyl-CoA_Oxase/DH_mid-dom_sf"/>
</dbReference>
<comment type="caution">
    <text evidence="4">The sequence shown here is derived from an EMBL/GenBank/DDBJ whole genome shotgun (WGS) entry which is preliminary data.</text>
</comment>
<accession>A0A7Z7BAY0</accession>
<evidence type="ECO:0000259" key="3">
    <source>
        <dbReference type="Pfam" id="PF08028"/>
    </source>
</evidence>
<dbReference type="PANTHER" id="PTHR43884:SF12">
    <property type="entry name" value="ISOVALERYL-COA DEHYDROGENASE, MITOCHONDRIAL-RELATED"/>
    <property type="match status" value="1"/>
</dbReference>
<dbReference type="GO" id="GO:0050660">
    <property type="term" value="F:flavin adenine dinucleotide binding"/>
    <property type="evidence" value="ECO:0007669"/>
    <property type="project" value="InterPro"/>
</dbReference>
<sequence>MSQQHNEIFRRATDDGDELALRMDLVSRARELTPLLRKNAERTDADRRVVEENVQALKDAGLFRMMVPKRYGGHEAGFRTNLEVTSAVAEGCGSTSWILNLISINAWGISLMSRQAQDDVFGANPDSRAAGVLSPAGTGRRTDGGVRVTGKWYFASGSLHANWGMVGFTEVGVNDEPLGQYLALIPVEEMTIEDTWFTVGMRGSGSNCFVAQDVYVPDHRILSVASALEGDYPTPFKNEPVYQTSFIPAATIVLAGPQLGLARAALRHVIETAGKRSIAYTSYAKQTDSTAFQLQIADAAMKIDAAHLMAWRCTDAIDAAAKRGSQLDLLTRARCRADTGYAVQQVTEALQILVSAHGAGTFAQTNPLQRIWRDSNTGARHAIVMPVVNTEIYGKALLGVETNITPLI</sequence>
<feature type="domain" description="Acyl-CoA dehydrogenase/oxidase N-terminal" evidence="2">
    <location>
        <begin position="37"/>
        <end position="117"/>
    </location>
</feature>
<dbReference type="Gene3D" id="2.40.110.10">
    <property type="entry name" value="Butyryl-CoA Dehydrogenase, subunit A, domain 2"/>
    <property type="match status" value="1"/>
</dbReference>
<evidence type="ECO:0000259" key="2">
    <source>
        <dbReference type="Pfam" id="PF02771"/>
    </source>
</evidence>
<dbReference type="EMBL" id="FNDI01000018">
    <property type="protein sequence ID" value="SDI49931.1"/>
    <property type="molecule type" value="Genomic_DNA"/>
</dbReference>
<dbReference type="InterPro" id="IPR013107">
    <property type="entry name" value="Acyl-CoA_DH_C"/>
</dbReference>
<dbReference type="InterPro" id="IPR009100">
    <property type="entry name" value="AcylCoA_DH/oxidase_NM_dom_sf"/>
</dbReference>